<sequence>MYVKHQKQILYKNTTNHHSLIPKKTKMNLKKYEKKIKFNKNNNNHYHNSYTKNKTKNKIKKGNNTQNRITNRNKQSNKRKKQPKSMENNNQKRKLNQIFMQDIYPFCEGCYSTRSKYFCRKCPAYFCSNCEPIFHQKDLKEDHQQFLSVINFQKQKKKYQLSSKYKNYPKKINIQYEKKMKQGIQNKKLKGKKLNKRANDIILMNKEINQKIQILCKYIEKQTQLLILQLEAFQKNSLLSLNTTKKIINEQLEKILNKQNDINKGYDKDEPKIQTNNKITKAARKQKSQLNNNVLSLTKNNGNKDINIYNIIKEITVFKTEKSKIKENYLTNKMKKQKLEKEKNQKKFNVTRSFEIRNSTDNNSYNFTDCFDHQLKNNRIKLFENGNSITTIKKWKRSGCICGKKIYSQGLHRISFRIESFKNCEEDQNFIYLGVVDSDKRDKFINDGYWEQTYYFINKWNPFNNEKMEVECKQIEKLNSYICKKFPHIQKKYGRPLREGDTLTINLDMFQKEMSFSINQEDFGVAFSNIPDKVCFFVCLQGQRIKERKNQVTLL</sequence>
<accession>A0ABQ8X379</accession>
<evidence type="ECO:0000256" key="2">
    <source>
        <dbReference type="SAM" id="MobiDB-lite"/>
    </source>
</evidence>
<evidence type="ECO:0000256" key="1">
    <source>
        <dbReference type="PROSITE-ProRule" id="PRU00024"/>
    </source>
</evidence>
<dbReference type="Pfam" id="PF00622">
    <property type="entry name" value="SPRY"/>
    <property type="match status" value="1"/>
</dbReference>
<comment type="caution">
    <text evidence="4">The sequence shown here is derived from an EMBL/GenBank/DDBJ whole genome shotgun (WGS) entry which is preliminary data.</text>
</comment>
<keyword evidence="1" id="KW-0862">Zinc</keyword>
<dbReference type="Proteomes" id="UP001150062">
    <property type="component" value="Unassembled WGS sequence"/>
</dbReference>
<dbReference type="SUPFAM" id="SSF49899">
    <property type="entry name" value="Concanavalin A-like lectins/glucanases"/>
    <property type="match status" value="1"/>
</dbReference>
<keyword evidence="1" id="KW-0479">Metal-binding</keyword>
<feature type="compositionally biased region" description="Low complexity" evidence="2">
    <location>
        <begin position="39"/>
        <end position="52"/>
    </location>
</feature>
<dbReference type="InterPro" id="IPR003877">
    <property type="entry name" value="SPRY_dom"/>
</dbReference>
<feature type="region of interest" description="Disordered" evidence="2">
    <location>
        <begin position="39"/>
        <end position="92"/>
    </location>
</feature>
<dbReference type="InterPro" id="IPR013320">
    <property type="entry name" value="ConA-like_dom_sf"/>
</dbReference>
<name>A0ABQ8X379_9EUKA</name>
<proteinExistence type="predicted"/>
<dbReference type="CDD" id="cd19757">
    <property type="entry name" value="Bbox1"/>
    <property type="match status" value="1"/>
</dbReference>
<evidence type="ECO:0000313" key="5">
    <source>
        <dbReference type="Proteomes" id="UP001150062"/>
    </source>
</evidence>
<evidence type="ECO:0000259" key="3">
    <source>
        <dbReference type="PROSITE" id="PS50119"/>
    </source>
</evidence>
<gene>
    <name evidence="4" type="ORF">M0813_10797</name>
</gene>
<dbReference type="InterPro" id="IPR000315">
    <property type="entry name" value="Znf_B-box"/>
</dbReference>
<keyword evidence="1" id="KW-0863">Zinc-finger</keyword>
<dbReference type="CDD" id="cd11709">
    <property type="entry name" value="SPRY"/>
    <property type="match status" value="1"/>
</dbReference>
<dbReference type="InterPro" id="IPR043136">
    <property type="entry name" value="B30.2/SPRY_sf"/>
</dbReference>
<feature type="domain" description="B box-type" evidence="3">
    <location>
        <begin position="106"/>
        <end position="144"/>
    </location>
</feature>
<dbReference type="Gene3D" id="2.60.120.920">
    <property type="match status" value="1"/>
</dbReference>
<keyword evidence="5" id="KW-1185">Reference proteome</keyword>
<reference evidence="4" key="1">
    <citation type="submission" date="2022-08" db="EMBL/GenBank/DDBJ databases">
        <title>Novel sulfate-reducing endosymbionts in the free-living metamonad Anaeramoeba.</title>
        <authorList>
            <person name="Jerlstrom-Hultqvist J."/>
            <person name="Cepicka I."/>
            <person name="Gallot-Lavallee L."/>
            <person name="Salas-Leiva D."/>
            <person name="Curtis B.A."/>
            <person name="Zahonova K."/>
            <person name="Pipaliya S."/>
            <person name="Dacks J."/>
            <person name="Roger A.J."/>
        </authorList>
    </citation>
    <scope>NUCLEOTIDE SEQUENCE</scope>
    <source>
        <strain evidence="4">Schooner1</strain>
    </source>
</reference>
<dbReference type="EMBL" id="JAOAOG010000342">
    <property type="protein sequence ID" value="KAJ6226579.1"/>
    <property type="molecule type" value="Genomic_DNA"/>
</dbReference>
<protein>
    <submittedName>
        <fullName evidence="4">Spry domain-containing socs box protein</fullName>
    </submittedName>
</protein>
<evidence type="ECO:0000313" key="4">
    <source>
        <dbReference type="EMBL" id="KAJ6226579.1"/>
    </source>
</evidence>
<organism evidence="4 5">
    <name type="scientific">Anaeramoeba flamelloides</name>
    <dbReference type="NCBI Taxonomy" id="1746091"/>
    <lineage>
        <taxon>Eukaryota</taxon>
        <taxon>Metamonada</taxon>
        <taxon>Anaeramoebidae</taxon>
        <taxon>Anaeramoeba</taxon>
    </lineage>
</organism>
<dbReference type="PROSITE" id="PS50119">
    <property type="entry name" value="ZF_BBOX"/>
    <property type="match status" value="1"/>
</dbReference>